<dbReference type="InterPro" id="IPR050121">
    <property type="entry name" value="Cytochrome_P450_monoxygenase"/>
</dbReference>
<dbReference type="GO" id="GO:0005506">
    <property type="term" value="F:iron ion binding"/>
    <property type="evidence" value="ECO:0007669"/>
    <property type="project" value="InterPro"/>
</dbReference>
<dbReference type="CDD" id="cd00302">
    <property type="entry name" value="cytochrome_P450"/>
    <property type="match status" value="1"/>
</dbReference>
<dbReference type="PRINTS" id="PR00385">
    <property type="entry name" value="P450"/>
</dbReference>
<keyword evidence="7" id="KW-1185">Reference proteome</keyword>
<reference evidence="6 7" key="1">
    <citation type="journal article" date="2024" name="Science">
        <title>Giant polyketide synthase enzymes in the biosynthesis of giant marine polyether toxins.</title>
        <authorList>
            <person name="Fallon T.R."/>
            <person name="Shende V.V."/>
            <person name="Wierzbicki I.H."/>
            <person name="Pendleton A.L."/>
            <person name="Watervoot N.F."/>
            <person name="Auber R.P."/>
            <person name="Gonzalez D.J."/>
            <person name="Wisecaver J.H."/>
            <person name="Moore B.S."/>
        </authorList>
    </citation>
    <scope>NUCLEOTIDE SEQUENCE [LARGE SCALE GENOMIC DNA]</scope>
    <source>
        <strain evidence="6 7">12B1</strain>
    </source>
</reference>
<dbReference type="InterPro" id="IPR001128">
    <property type="entry name" value="Cyt_P450"/>
</dbReference>
<evidence type="ECO:0000256" key="3">
    <source>
        <dbReference type="PIRSR" id="PIRSR602401-1"/>
    </source>
</evidence>
<gene>
    <name evidence="6" type="ORF">AB1Y20_008138</name>
</gene>
<sequence>MALLWLLQALLLAFAALFLLSMARLHSSTIPTPRRKPTTWLLGTLLDGTLVDVGLRHRFYASQQLLLGPIFRVVGFFGRTTALFVTEPPDWYRKADSDRSSFRAVVPHSLLGLPMGEMWATHRKLVAPLFSTSSIDSFLPVVHAKSVELCQLWREQGEGGVEVDVHKSLSSWSLDIFGRVACAHDFEALACDREQRDNPYAEGAKTILHELVRRFLLGVFAPLQRRRIRAFRAAVRTYTSAAHAILRRAEEGVQEAQGSLAAKLAALSAHDGSRLSRAEVADEVTGLLIAGHETSSNTAAWALHLLSRHPQAQEEVRAEVARLDLRDVKLAELYGCCLLQGVMYEALRLYPTVPLAPRLTPEGTTFAGHKLPARRPLLMNKVALCNDPALFPNPAAFDPSRFSRGEYGAHGAKIAAFGSGPRMCVGYRLAEAEVLCLLAHVLRHFRVAPGGTPPVERYTVTVQPANGLFLRLTPLQGATDCPPPREPRVLSALRACLGQ</sequence>
<feature type="signal peptide" evidence="5">
    <location>
        <begin position="1"/>
        <end position="15"/>
    </location>
</feature>
<dbReference type="Pfam" id="PF00067">
    <property type="entry name" value="p450"/>
    <property type="match status" value="1"/>
</dbReference>
<dbReference type="GO" id="GO:0020037">
    <property type="term" value="F:heme binding"/>
    <property type="evidence" value="ECO:0007669"/>
    <property type="project" value="InterPro"/>
</dbReference>
<dbReference type="EMBL" id="JBGBPQ010000018">
    <property type="protein sequence ID" value="KAL1507292.1"/>
    <property type="molecule type" value="Genomic_DNA"/>
</dbReference>
<keyword evidence="5" id="KW-0732">Signal</keyword>
<feature type="chain" id="PRO_5044243110" description="Cytochrome P450" evidence="5">
    <location>
        <begin position="16"/>
        <end position="499"/>
    </location>
</feature>
<dbReference type="PANTHER" id="PTHR24305:SF166">
    <property type="entry name" value="CYTOCHROME P450 12A4, MITOCHONDRIAL-RELATED"/>
    <property type="match status" value="1"/>
</dbReference>
<proteinExistence type="inferred from homology"/>
<evidence type="ECO:0000256" key="5">
    <source>
        <dbReference type="SAM" id="SignalP"/>
    </source>
</evidence>
<comment type="caution">
    <text evidence="6">The sequence shown here is derived from an EMBL/GenBank/DDBJ whole genome shotgun (WGS) entry which is preliminary data.</text>
</comment>
<dbReference type="InterPro" id="IPR002401">
    <property type="entry name" value="Cyt_P450_E_grp-I"/>
</dbReference>
<evidence type="ECO:0000256" key="2">
    <source>
        <dbReference type="ARBA" id="ARBA00010617"/>
    </source>
</evidence>
<dbReference type="Proteomes" id="UP001515480">
    <property type="component" value="Unassembled WGS sequence"/>
</dbReference>
<keyword evidence="4" id="KW-0560">Oxidoreductase</keyword>
<dbReference type="AlphaFoldDB" id="A0AB34ITI8"/>
<dbReference type="Gene3D" id="1.10.630.10">
    <property type="entry name" value="Cytochrome P450"/>
    <property type="match status" value="1"/>
</dbReference>
<evidence type="ECO:0000313" key="7">
    <source>
        <dbReference type="Proteomes" id="UP001515480"/>
    </source>
</evidence>
<dbReference type="GO" id="GO:0004497">
    <property type="term" value="F:monooxygenase activity"/>
    <property type="evidence" value="ECO:0007669"/>
    <property type="project" value="UniProtKB-KW"/>
</dbReference>
<keyword evidence="3 4" id="KW-0479">Metal-binding</keyword>
<dbReference type="SUPFAM" id="SSF48264">
    <property type="entry name" value="Cytochrome P450"/>
    <property type="match status" value="1"/>
</dbReference>
<dbReference type="PROSITE" id="PS00086">
    <property type="entry name" value="CYTOCHROME_P450"/>
    <property type="match status" value="1"/>
</dbReference>
<dbReference type="InterPro" id="IPR017972">
    <property type="entry name" value="Cyt_P450_CS"/>
</dbReference>
<evidence type="ECO:0000313" key="6">
    <source>
        <dbReference type="EMBL" id="KAL1507292.1"/>
    </source>
</evidence>
<organism evidence="6 7">
    <name type="scientific">Prymnesium parvum</name>
    <name type="common">Toxic golden alga</name>
    <dbReference type="NCBI Taxonomy" id="97485"/>
    <lineage>
        <taxon>Eukaryota</taxon>
        <taxon>Haptista</taxon>
        <taxon>Haptophyta</taxon>
        <taxon>Prymnesiophyceae</taxon>
        <taxon>Prymnesiales</taxon>
        <taxon>Prymnesiaceae</taxon>
        <taxon>Prymnesium</taxon>
    </lineage>
</organism>
<evidence type="ECO:0008006" key="8">
    <source>
        <dbReference type="Google" id="ProtNLM"/>
    </source>
</evidence>
<evidence type="ECO:0000256" key="1">
    <source>
        <dbReference type="ARBA" id="ARBA00001971"/>
    </source>
</evidence>
<protein>
    <recommendedName>
        <fullName evidence="8">Cytochrome P450</fullName>
    </recommendedName>
</protein>
<accession>A0AB34ITI8</accession>
<comment type="cofactor">
    <cofactor evidence="1 3">
        <name>heme</name>
        <dbReference type="ChEBI" id="CHEBI:30413"/>
    </cofactor>
</comment>
<name>A0AB34ITI8_PRYPA</name>
<keyword evidence="3 4" id="KW-0349">Heme</keyword>
<dbReference type="GO" id="GO:0016705">
    <property type="term" value="F:oxidoreductase activity, acting on paired donors, with incorporation or reduction of molecular oxygen"/>
    <property type="evidence" value="ECO:0007669"/>
    <property type="project" value="InterPro"/>
</dbReference>
<dbReference type="PANTHER" id="PTHR24305">
    <property type="entry name" value="CYTOCHROME P450"/>
    <property type="match status" value="1"/>
</dbReference>
<comment type="similarity">
    <text evidence="2 4">Belongs to the cytochrome P450 family.</text>
</comment>
<feature type="binding site" description="axial binding residue" evidence="3">
    <location>
        <position position="424"/>
    </location>
    <ligand>
        <name>heme</name>
        <dbReference type="ChEBI" id="CHEBI:30413"/>
    </ligand>
    <ligandPart>
        <name>Fe</name>
        <dbReference type="ChEBI" id="CHEBI:18248"/>
    </ligandPart>
</feature>
<dbReference type="InterPro" id="IPR036396">
    <property type="entry name" value="Cyt_P450_sf"/>
</dbReference>
<keyword evidence="3 4" id="KW-0408">Iron</keyword>
<dbReference type="PRINTS" id="PR00463">
    <property type="entry name" value="EP450I"/>
</dbReference>
<keyword evidence="4" id="KW-0503">Monooxygenase</keyword>
<evidence type="ECO:0000256" key="4">
    <source>
        <dbReference type="RuleBase" id="RU000461"/>
    </source>
</evidence>